<feature type="signal peptide" evidence="1">
    <location>
        <begin position="1"/>
        <end position="31"/>
    </location>
</feature>
<keyword evidence="4" id="KW-1185">Reference proteome</keyword>
<keyword evidence="1" id="KW-0732">Signal</keyword>
<dbReference type="AlphaFoldDB" id="D3Q2I1"/>
<dbReference type="Pfam" id="PF01965">
    <property type="entry name" value="DJ-1_PfpI"/>
    <property type="match status" value="1"/>
</dbReference>
<dbReference type="PANTHER" id="PTHR43130:SF2">
    <property type="entry name" value="DJ-1_PFPI DOMAIN-CONTAINING PROTEIN"/>
    <property type="match status" value="1"/>
</dbReference>
<organism evidence="3 4">
    <name type="scientific">Stackebrandtia nassauensis (strain DSM 44728 / CIP 108903 / NRRL B-16338 / NBRC 102104 / LLR-40K-21)</name>
    <dbReference type="NCBI Taxonomy" id="446470"/>
    <lineage>
        <taxon>Bacteria</taxon>
        <taxon>Bacillati</taxon>
        <taxon>Actinomycetota</taxon>
        <taxon>Actinomycetes</taxon>
        <taxon>Glycomycetales</taxon>
        <taxon>Glycomycetaceae</taxon>
        <taxon>Stackebrandtia</taxon>
    </lineage>
</organism>
<feature type="chain" id="PRO_5003049478" evidence="1">
    <location>
        <begin position="32"/>
        <end position="251"/>
    </location>
</feature>
<dbReference type="Gene3D" id="3.40.50.880">
    <property type="match status" value="1"/>
</dbReference>
<dbReference type="InterPro" id="IPR006311">
    <property type="entry name" value="TAT_signal"/>
</dbReference>
<evidence type="ECO:0000256" key="1">
    <source>
        <dbReference type="SAM" id="SignalP"/>
    </source>
</evidence>
<dbReference type="KEGG" id="sna:Snas_4265"/>
<dbReference type="RefSeq" id="WP_013019485.1">
    <property type="nucleotide sequence ID" value="NC_013947.1"/>
</dbReference>
<dbReference type="PANTHER" id="PTHR43130">
    <property type="entry name" value="ARAC-FAMILY TRANSCRIPTIONAL REGULATOR"/>
    <property type="match status" value="1"/>
</dbReference>
<proteinExistence type="predicted"/>
<reference evidence="3 4" key="1">
    <citation type="journal article" date="2009" name="Stand. Genomic Sci.">
        <title>Complete genome sequence of Stackebrandtia nassauensis type strain (LLR-40K-21).</title>
        <authorList>
            <person name="Munk C."/>
            <person name="Lapidus A."/>
            <person name="Copeland A."/>
            <person name="Jando M."/>
            <person name="Mayilraj S."/>
            <person name="Glavina Del Rio T."/>
            <person name="Nolan M."/>
            <person name="Chen F."/>
            <person name="Lucas S."/>
            <person name="Tice H."/>
            <person name="Cheng J.F."/>
            <person name="Han C."/>
            <person name="Detter J.C."/>
            <person name="Bruce D."/>
            <person name="Goodwin L."/>
            <person name="Chain P."/>
            <person name="Pitluck S."/>
            <person name="Goker M."/>
            <person name="Ovchinikova G."/>
            <person name="Pati A."/>
            <person name="Ivanova N."/>
            <person name="Mavromatis K."/>
            <person name="Chen A."/>
            <person name="Palaniappan K."/>
            <person name="Land M."/>
            <person name="Hauser L."/>
            <person name="Chang Y.J."/>
            <person name="Jeffries C.D."/>
            <person name="Bristow J."/>
            <person name="Eisen J.A."/>
            <person name="Markowitz V."/>
            <person name="Hugenholtz P."/>
            <person name="Kyrpides N.C."/>
            <person name="Klenk H.P."/>
        </authorList>
    </citation>
    <scope>NUCLEOTIDE SEQUENCE [LARGE SCALE GENOMIC DNA]</scope>
    <source>
        <strain evidence="4">DSM 44728 / CIP 108903 / NRRL B-16338 / NBRC 102104 / LLR-40K-21</strain>
    </source>
</reference>
<dbReference type="SUPFAM" id="SSF52317">
    <property type="entry name" value="Class I glutamine amidotransferase-like"/>
    <property type="match status" value="1"/>
</dbReference>
<gene>
    <name evidence="3" type="ordered locus">Snas_4265</name>
</gene>
<dbReference type="InterPro" id="IPR029062">
    <property type="entry name" value="Class_I_gatase-like"/>
</dbReference>
<evidence type="ECO:0000313" key="3">
    <source>
        <dbReference type="EMBL" id="ADD43914.1"/>
    </source>
</evidence>
<dbReference type="InterPro" id="IPR002818">
    <property type="entry name" value="DJ-1/PfpI"/>
</dbReference>
<dbReference type="InterPro" id="IPR052158">
    <property type="entry name" value="INH-QAR"/>
</dbReference>
<dbReference type="PROSITE" id="PS51318">
    <property type="entry name" value="TAT"/>
    <property type="match status" value="1"/>
</dbReference>
<evidence type="ECO:0000259" key="2">
    <source>
        <dbReference type="Pfam" id="PF01965"/>
    </source>
</evidence>
<dbReference type="Proteomes" id="UP000000844">
    <property type="component" value="Chromosome"/>
</dbReference>
<name>D3Q2I1_STANL</name>
<protein>
    <submittedName>
        <fullName evidence="3">ThiJ/PfpI domain protein</fullName>
    </submittedName>
</protein>
<sequence length="251" mass="26567">MNSSRRTVLRAAVAGSLGVGLAASSSSPVAAREPGGDGPRIGILLYEGFSLLDPTGPAEVLSRVPGAEVVMIGERTGPVRCDTGQAALIADVTVDDMRDMDVLIVPGGSDEAVMAVFDNDRLRDWIVRVHKRTRFTTSVCTGAAILGHLGLLKGRRATTYWAGAEFLESVGATYVPERYVRDGKIITSAGVSAGQDMAYYLAGLLTDRRTGEALELALEYDPKPPFGTGDAQEASQELKDLALKLLKDSQG</sequence>
<dbReference type="GO" id="GO:0006355">
    <property type="term" value="P:regulation of DNA-templated transcription"/>
    <property type="evidence" value="ECO:0007669"/>
    <property type="project" value="TreeGrafter"/>
</dbReference>
<dbReference type="eggNOG" id="COG0693">
    <property type="taxonomic scope" value="Bacteria"/>
</dbReference>
<dbReference type="EMBL" id="CP001778">
    <property type="protein sequence ID" value="ADD43914.1"/>
    <property type="molecule type" value="Genomic_DNA"/>
</dbReference>
<dbReference type="STRING" id="446470.Snas_4265"/>
<feature type="domain" description="DJ-1/PfpI" evidence="2">
    <location>
        <begin position="40"/>
        <end position="198"/>
    </location>
</feature>
<accession>D3Q2I1</accession>
<evidence type="ECO:0000313" key="4">
    <source>
        <dbReference type="Proteomes" id="UP000000844"/>
    </source>
</evidence>
<dbReference type="CDD" id="cd03139">
    <property type="entry name" value="GATase1_PfpI_2"/>
    <property type="match status" value="1"/>
</dbReference>
<dbReference type="OrthoDB" id="4265717at2"/>
<dbReference type="HOGENOM" id="CLU_000445_44_1_11"/>